<dbReference type="AlphaFoldDB" id="A0A239K2N4"/>
<evidence type="ECO:0000313" key="2">
    <source>
        <dbReference type="EMBL" id="SNT12281.1"/>
    </source>
</evidence>
<evidence type="ECO:0000313" key="3">
    <source>
        <dbReference type="Proteomes" id="UP000198393"/>
    </source>
</evidence>
<dbReference type="InterPro" id="IPR046289">
    <property type="entry name" value="DUF6326"/>
</dbReference>
<reference evidence="2 3" key="1">
    <citation type="submission" date="2017-06" db="EMBL/GenBank/DDBJ databases">
        <authorList>
            <person name="Kim H.J."/>
            <person name="Triplett B.A."/>
        </authorList>
    </citation>
    <scope>NUCLEOTIDE SEQUENCE [LARGE SCALE GENOMIC DNA]</scope>
    <source>
        <strain evidence="2 3">DSM 19307</strain>
    </source>
</reference>
<organism evidence="2 3">
    <name type="scientific">Ekhidna lutea</name>
    <dbReference type="NCBI Taxonomy" id="447679"/>
    <lineage>
        <taxon>Bacteria</taxon>
        <taxon>Pseudomonadati</taxon>
        <taxon>Bacteroidota</taxon>
        <taxon>Cytophagia</taxon>
        <taxon>Cytophagales</taxon>
        <taxon>Reichenbachiellaceae</taxon>
        <taxon>Ekhidna</taxon>
    </lineage>
</organism>
<dbReference type="RefSeq" id="WP_089357093.1">
    <property type="nucleotide sequence ID" value="NZ_FZPD01000004.1"/>
</dbReference>
<keyword evidence="3" id="KW-1185">Reference proteome</keyword>
<dbReference type="Pfam" id="PF19851">
    <property type="entry name" value="DUF6326"/>
    <property type="match status" value="1"/>
</dbReference>
<dbReference type="OrthoDB" id="1551186at2"/>
<keyword evidence="1" id="KW-0812">Transmembrane</keyword>
<keyword evidence="1" id="KW-1133">Transmembrane helix</keyword>
<feature type="transmembrane region" description="Helical" evidence="1">
    <location>
        <begin position="81"/>
        <end position="99"/>
    </location>
</feature>
<feature type="transmembrane region" description="Helical" evidence="1">
    <location>
        <begin position="105"/>
        <end position="128"/>
    </location>
</feature>
<accession>A0A239K2N4</accession>
<evidence type="ECO:0000256" key="1">
    <source>
        <dbReference type="SAM" id="Phobius"/>
    </source>
</evidence>
<name>A0A239K2N4_EKHLU</name>
<keyword evidence="1" id="KW-0472">Membrane</keyword>
<feature type="transmembrane region" description="Helical" evidence="1">
    <location>
        <begin position="12"/>
        <end position="32"/>
    </location>
</feature>
<dbReference type="EMBL" id="FZPD01000004">
    <property type="protein sequence ID" value="SNT12281.1"/>
    <property type="molecule type" value="Genomic_DNA"/>
</dbReference>
<protein>
    <submittedName>
        <fullName evidence="2">Uncharacterized protein</fullName>
    </submittedName>
</protein>
<gene>
    <name evidence="2" type="ORF">SAMN05421640_2378</name>
</gene>
<dbReference type="Proteomes" id="UP000198393">
    <property type="component" value="Unassembled WGS sequence"/>
</dbReference>
<sequence>MLDNPKINIKIKLSALWASLVFCFLYGDYFELYTPGKVDSLLTGNNVLDSPMTLLIASVILSIPSLMVALSVLLNAKLSRILNIVFGTLFTLMMLLIGINSMTPWYSFYVFLAFLESLITIVIIWLAWKWPKV</sequence>
<proteinExistence type="predicted"/>
<feature type="transmembrane region" description="Helical" evidence="1">
    <location>
        <begin position="52"/>
        <end position="74"/>
    </location>
</feature>